<evidence type="ECO:0000313" key="1">
    <source>
        <dbReference type="EnsemblPlants" id="Solyc10g018940.1.1.1"/>
    </source>
</evidence>
<dbReference type="EnsemblPlants" id="Solyc10g018940.1.1">
    <property type="protein sequence ID" value="Solyc10g018940.1.1.1"/>
    <property type="gene ID" value="Solyc10g018940.1"/>
</dbReference>
<evidence type="ECO:0000313" key="2">
    <source>
        <dbReference type="Proteomes" id="UP000004994"/>
    </source>
</evidence>
<reference evidence="1" key="2">
    <citation type="submission" date="2019-01" db="UniProtKB">
        <authorList>
            <consortium name="EnsemblPlants"/>
        </authorList>
    </citation>
    <scope>IDENTIFICATION</scope>
    <source>
        <strain evidence="1">cv. Heinz 1706</strain>
    </source>
</reference>
<dbReference type="PaxDb" id="4081-Solyc10g018940.1.1"/>
<dbReference type="InParanoid" id="A0A3Q7J8M6"/>
<dbReference type="AlphaFoldDB" id="A0A3Q7J8M6"/>
<sequence>MCHVIMQSVKLSAARQGSMRTRGHNKLDMQLQNDKDLRQYVEKFQDERNID</sequence>
<protein>
    <submittedName>
        <fullName evidence="1">Uncharacterized protein</fullName>
    </submittedName>
</protein>
<dbReference type="Proteomes" id="UP000004994">
    <property type="component" value="Chromosome 10"/>
</dbReference>
<dbReference type="Gramene" id="Solyc10g018940.1.1">
    <property type="protein sequence ID" value="Solyc10g018940.1.1.1"/>
    <property type="gene ID" value="Solyc10g018940.1"/>
</dbReference>
<keyword evidence="2" id="KW-1185">Reference proteome</keyword>
<proteinExistence type="predicted"/>
<name>A0A3Q7J8M6_SOLLC</name>
<organism evidence="1">
    <name type="scientific">Solanum lycopersicum</name>
    <name type="common">Tomato</name>
    <name type="synonym">Lycopersicon esculentum</name>
    <dbReference type="NCBI Taxonomy" id="4081"/>
    <lineage>
        <taxon>Eukaryota</taxon>
        <taxon>Viridiplantae</taxon>
        <taxon>Streptophyta</taxon>
        <taxon>Embryophyta</taxon>
        <taxon>Tracheophyta</taxon>
        <taxon>Spermatophyta</taxon>
        <taxon>Magnoliopsida</taxon>
        <taxon>eudicotyledons</taxon>
        <taxon>Gunneridae</taxon>
        <taxon>Pentapetalae</taxon>
        <taxon>asterids</taxon>
        <taxon>lamiids</taxon>
        <taxon>Solanales</taxon>
        <taxon>Solanaceae</taxon>
        <taxon>Solanoideae</taxon>
        <taxon>Solaneae</taxon>
        <taxon>Solanum</taxon>
        <taxon>Solanum subgen. Lycopersicon</taxon>
    </lineage>
</organism>
<accession>A0A3Q7J8M6</accession>
<reference evidence="1" key="1">
    <citation type="journal article" date="2012" name="Nature">
        <title>The tomato genome sequence provides insights into fleshy fruit evolution.</title>
        <authorList>
            <consortium name="Tomato Genome Consortium"/>
        </authorList>
    </citation>
    <scope>NUCLEOTIDE SEQUENCE [LARGE SCALE GENOMIC DNA]</scope>
    <source>
        <strain evidence="1">cv. Heinz 1706</strain>
    </source>
</reference>